<evidence type="ECO:0000259" key="8">
    <source>
        <dbReference type="PROSITE" id="PS50928"/>
    </source>
</evidence>
<name>A0A2W0EIJ8_PSEJE</name>
<evidence type="ECO:0000256" key="2">
    <source>
        <dbReference type="ARBA" id="ARBA00022448"/>
    </source>
</evidence>
<dbReference type="Gene3D" id="1.10.3720.10">
    <property type="entry name" value="MetI-like"/>
    <property type="match status" value="1"/>
</dbReference>
<dbReference type="PANTHER" id="PTHR43386">
    <property type="entry name" value="OLIGOPEPTIDE TRANSPORT SYSTEM PERMEASE PROTEIN APPC"/>
    <property type="match status" value="1"/>
</dbReference>
<dbReference type="RefSeq" id="WP_110661183.1">
    <property type="nucleotide sequence ID" value="NZ_PDLL01000314.1"/>
</dbReference>
<comment type="caution">
    <text evidence="9">The sequence shown here is derived from an EMBL/GenBank/DDBJ whole genome shotgun (WGS) entry which is preliminary data.</text>
</comment>
<feature type="transmembrane region" description="Helical" evidence="7">
    <location>
        <begin position="12"/>
        <end position="35"/>
    </location>
</feature>
<evidence type="ECO:0000313" key="10">
    <source>
        <dbReference type="Proteomes" id="UP000247437"/>
    </source>
</evidence>
<dbReference type="InterPro" id="IPR050366">
    <property type="entry name" value="BP-dependent_transpt_permease"/>
</dbReference>
<evidence type="ECO:0000256" key="7">
    <source>
        <dbReference type="RuleBase" id="RU363032"/>
    </source>
</evidence>
<feature type="transmembrane region" description="Helical" evidence="7">
    <location>
        <begin position="122"/>
        <end position="146"/>
    </location>
</feature>
<dbReference type="PROSITE" id="PS50928">
    <property type="entry name" value="ABC_TM1"/>
    <property type="match status" value="1"/>
</dbReference>
<keyword evidence="3" id="KW-1003">Cell membrane</keyword>
<feature type="transmembrane region" description="Helical" evidence="7">
    <location>
        <begin position="77"/>
        <end position="102"/>
    </location>
</feature>
<dbReference type="EMBL" id="PDLL01000314">
    <property type="protein sequence ID" value="PYY68440.1"/>
    <property type="molecule type" value="Genomic_DNA"/>
</dbReference>
<dbReference type="CDD" id="cd06261">
    <property type="entry name" value="TM_PBP2"/>
    <property type="match status" value="1"/>
</dbReference>
<keyword evidence="5 7" id="KW-1133">Transmembrane helix</keyword>
<evidence type="ECO:0000256" key="6">
    <source>
        <dbReference type="ARBA" id="ARBA00023136"/>
    </source>
</evidence>
<evidence type="ECO:0000256" key="1">
    <source>
        <dbReference type="ARBA" id="ARBA00004651"/>
    </source>
</evidence>
<keyword evidence="2 7" id="KW-0813">Transport</keyword>
<reference evidence="9 10" key="1">
    <citation type="journal article" date="2018" name="Appl. Microbiol. Biotechnol.">
        <title>Characterization of the caprolactam degradation pathway in Pseudomonas jessenii using mass spectrometry-based proteomics.</title>
        <authorList>
            <person name="Otzen M."/>
            <person name="Palacio C."/>
            <person name="Janssen D.B."/>
        </authorList>
    </citation>
    <scope>NUCLEOTIDE SEQUENCE [LARGE SCALE GENOMIC DNA]</scope>
    <source>
        <strain evidence="9 10">GO3</strain>
    </source>
</reference>
<proteinExistence type="inferred from homology"/>
<feature type="transmembrane region" description="Helical" evidence="7">
    <location>
        <begin position="245"/>
        <end position="266"/>
    </location>
</feature>
<evidence type="ECO:0000313" key="9">
    <source>
        <dbReference type="EMBL" id="PYY68440.1"/>
    </source>
</evidence>
<dbReference type="SUPFAM" id="SSF161098">
    <property type="entry name" value="MetI-like"/>
    <property type="match status" value="1"/>
</dbReference>
<dbReference type="Proteomes" id="UP000247437">
    <property type="component" value="Unassembled WGS sequence"/>
</dbReference>
<evidence type="ECO:0000256" key="3">
    <source>
        <dbReference type="ARBA" id="ARBA00022475"/>
    </source>
</evidence>
<dbReference type="InterPro" id="IPR000515">
    <property type="entry name" value="MetI-like"/>
</dbReference>
<dbReference type="PANTHER" id="PTHR43386:SF25">
    <property type="entry name" value="PEPTIDE ABC TRANSPORTER PERMEASE PROTEIN"/>
    <property type="match status" value="1"/>
</dbReference>
<comment type="subcellular location">
    <subcellularLocation>
        <location evidence="1 7">Cell membrane</location>
        <topology evidence="1 7">Multi-pass membrane protein</topology>
    </subcellularLocation>
</comment>
<feature type="transmembrane region" description="Helical" evidence="7">
    <location>
        <begin position="198"/>
        <end position="219"/>
    </location>
</feature>
<evidence type="ECO:0000256" key="4">
    <source>
        <dbReference type="ARBA" id="ARBA00022692"/>
    </source>
</evidence>
<dbReference type="Pfam" id="PF00528">
    <property type="entry name" value="BPD_transp_1"/>
    <property type="match status" value="1"/>
</dbReference>
<gene>
    <name evidence="9" type="ORF">CRX42_21740</name>
</gene>
<comment type="similarity">
    <text evidence="7">Belongs to the binding-protein-dependent transport system permease family.</text>
</comment>
<protein>
    <submittedName>
        <fullName evidence="9">ABC transporter permease</fullName>
    </submittedName>
</protein>
<keyword evidence="6 7" id="KW-0472">Membrane</keyword>
<dbReference type="GO" id="GO:0055085">
    <property type="term" value="P:transmembrane transport"/>
    <property type="evidence" value="ECO:0007669"/>
    <property type="project" value="InterPro"/>
</dbReference>
<dbReference type="InterPro" id="IPR035906">
    <property type="entry name" value="MetI-like_sf"/>
</dbReference>
<keyword evidence="4 7" id="KW-0812">Transmembrane</keyword>
<feature type="domain" description="ABC transmembrane type-1" evidence="8">
    <location>
        <begin position="73"/>
        <end position="266"/>
    </location>
</feature>
<evidence type="ECO:0000256" key="5">
    <source>
        <dbReference type="ARBA" id="ARBA00022989"/>
    </source>
</evidence>
<dbReference type="GO" id="GO:0005886">
    <property type="term" value="C:plasma membrane"/>
    <property type="evidence" value="ECO:0007669"/>
    <property type="project" value="UniProtKB-SubCell"/>
</dbReference>
<accession>A0A2W0EIJ8</accession>
<sequence length="275" mass="29533">MSLLKQVWRAPLSAKFGLLMIVLYVLVAVFAPVLAPFGETQVVGGGFEPWGGQFLLGTDNLGRDMFSRLVYGARNTLGIAFLTTVLAFLLGGLSGLIAAIKGGWVDQGLSRVVDILMAIPQLIFALLILSVVGTNATSLVLVIALLDATRVFRLSRAVAMNVVVQDFVEAARLRGEGLWWLVTREVLPNAAAPLIAEFGLRFCFVFLFISALSFLGLGIQPPTADWGSMVRDNAVLITFGDISPLLPALAVAVITVSVNFVVDWMLHKSSGLKEC</sequence>
<dbReference type="OrthoDB" id="9805884at2"/>
<dbReference type="AlphaFoldDB" id="A0A2W0EIJ8"/>
<organism evidence="9 10">
    <name type="scientific">Pseudomonas jessenii</name>
    <dbReference type="NCBI Taxonomy" id="77298"/>
    <lineage>
        <taxon>Bacteria</taxon>
        <taxon>Pseudomonadati</taxon>
        <taxon>Pseudomonadota</taxon>
        <taxon>Gammaproteobacteria</taxon>
        <taxon>Pseudomonadales</taxon>
        <taxon>Pseudomonadaceae</taxon>
        <taxon>Pseudomonas</taxon>
    </lineage>
</organism>